<dbReference type="AlphaFoldDB" id="W1XIX9"/>
<protein>
    <submittedName>
        <fullName evidence="1">Uncharacterized protein</fullName>
    </submittedName>
</protein>
<accession>W1XIX9</accession>
<feature type="non-terminal residue" evidence="1">
    <location>
        <position position="93"/>
    </location>
</feature>
<proteinExistence type="predicted"/>
<comment type="caution">
    <text evidence="1">The sequence shown here is derived from an EMBL/GenBank/DDBJ whole genome shotgun (WGS) entry which is preliminary data.</text>
</comment>
<gene>
    <name evidence="1" type="ORF">Q604_UNBC15258G0001</name>
</gene>
<organism evidence="1">
    <name type="scientific">human gut metagenome</name>
    <dbReference type="NCBI Taxonomy" id="408170"/>
    <lineage>
        <taxon>unclassified sequences</taxon>
        <taxon>metagenomes</taxon>
        <taxon>organismal metagenomes</taxon>
    </lineage>
</organism>
<sequence>FFSQLFIKNIELFDINTPEDLMIFDSPDASSIFDTQGYLSTYHVQPDLLDYKNKIIILLVKFLNHINEANSKYKTAEKKEFYNKLVAPLRYIN</sequence>
<name>W1XIX9_9ZZZZ</name>
<reference evidence="1" key="1">
    <citation type="submission" date="2013-12" db="EMBL/GenBank/DDBJ databases">
        <title>A Varibaculum cambriense genome reconstructed from a premature infant gut community with otherwise low bacterial novelty that shifts toward anaerobic metabolism during the third week of life.</title>
        <authorList>
            <person name="Brown C.T."/>
            <person name="Sharon I."/>
            <person name="Thomas B.C."/>
            <person name="Castelle C.J."/>
            <person name="Morowitz M.J."/>
            <person name="Banfield J.F."/>
        </authorList>
    </citation>
    <scope>NUCLEOTIDE SEQUENCE</scope>
</reference>
<feature type="non-terminal residue" evidence="1">
    <location>
        <position position="1"/>
    </location>
</feature>
<evidence type="ECO:0000313" key="1">
    <source>
        <dbReference type="EMBL" id="ETJ30227.1"/>
    </source>
</evidence>
<dbReference type="EMBL" id="AZMM01015258">
    <property type="protein sequence ID" value="ETJ30227.1"/>
    <property type="molecule type" value="Genomic_DNA"/>
</dbReference>